<proteinExistence type="predicted"/>
<feature type="region of interest" description="Disordered" evidence="1">
    <location>
        <begin position="77"/>
        <end position="200"/>
    </location>
</feature>
<dbReference type="Proteomes" id="UP001153737">
    <property type="component" value="Chromosome 2"/>
</dbReference>
<protein>
    <submittedName>
        <fullName evidence="2">Uncharacterized protein</fullName>
    </submittedName>
</protein>
<feature type="region of interest" description="Disordered" evidence="1">
    <location>
        <begin position="27"/>
        <end position="48"/>
    </location>
</feature>
<reference evidence="2" key="1">
    <citation type="submission" date="2022-01" db="EMBL/GenBank/DDBJ databases">
        <authorList>
            <person name="King R."/>
        </authorList>
    </citation>
    <scope>NUCLEOTIDE SEQUENCE</scope>
</reference>
<accession>A0A9P0DRU5</accession>
<evidence type="ECO:0000313" key="2">
    <source>
        <dbReference type="EMBL" id="CAH1155702.1"/>
    </source>
</evidence>
<evidence type="ECO:0000256" key="1">
    <source>
        <dbReference type="SAM" id="MobiDB-lite"/>
    </source>
</evidence>
<dbReference type="PANTHER" id="PTHR10773">
    <property type="entry name" value="DNA-DIRECTED RNA POLYMERASES I, II, AND III SUBUNIT RPABC2"/>
    <property type="match status" value="1"/>
</dbReference>
<gene>
    <name evidence="2" type="ORF">PHAECO_LOCUS6834</name>
</gene>
<sequence>MEWNKPLTQKQLEDLIDDESFIDFEKDSQDSIDTSTEDKENCSDEHLNPETLYDVDKNCSDDQLLAAAKATEDLLLHMDSNDVTDVTRSIEDSAEIRSPRIQAHEKKSDHDEHDYNMEEPMDSSQRNNITEAANNGENEEERHSGGTATSSNNGDNEEEENFSEETATDSSNEENEEEINQSEETATGSTTPSEKKMLQSKCAREKYRYYREKGKKYKGYKKDNGKFSATIDRPRRVMLPKCSSKLCMIAKNRHCSEFSEIIRQTIFDKFWTLTWDMKKTYVSTLIDVKETKRPITENSRRAHSFEYHLKYRTKILQVCRKTFLNTLGLKESMVHKWCIKAESGMHIGKDDINLPLRRRITEGKASSLKAMTDFLKSIPKMESHYCRSSTSKLYVEPIYQSKMDLYRAYKIYCQDMVVEPVKPSRFKKEMDNLNIAIHSPKKDQCDLCVGYQTKNIDEEVYQSHIRRKNEARDAKSEDKALAQGNPEEIAVMTMDVQAVKLAPLLQASAIYFKTKLCVHNFTMYDLVTKDCHCYLWHEAEGGLEANIFCSIIYKHLLNYLDHNPRTKRIILYSDGCGYQNRNNCLANTILHIADTRKIVIEQKFLEKGHTQMEVDGAHSLIERKLKNQVINLPSDYIRFCESARQTKPFKVHYLSNEYFLNFSAITYYNTIRPGIRRLDPVIADIRCLKYENTDISFKLNHTDEYKLLRNKSKINTKEITKLYKGNLKIKKEKWNHLQALKSVLPKDTHSFYDSLQYQN</sequence>
<reference evidence="2" key="2">
    <citation type="submission" date="2022-10" db="EMBL/GenBank/DDBJ databases">
        <authorList>
            <consortium name="ENA_rothamsted_submissions"/>
            <consortium name="culmorum"/>
            <person name="King R."/>
        </authorList>
    </citation>
    <scope>NUCLEOTIDE SEQUENCE</scope>
</reference>
<evidence type="ECO:0000313" key="3">
    <source>
        <dbReference type="Proteomes" id="UP001153737"/>
    </source>
</evidence>
<organism evidence="2 3">
    <name type="scientific">Phaedon cochleariae</name>
    <name type="common">Mustard beetle</name>
    <dbReference type="NCBI Taxonomy" id="80249"/>
    <lineage>
        <taxon>Eukaryota</taxon>
        <taxon>Metazoa</taxon>
        <taxon>Ecdysozoa</taxon>
        <taxon>Arthropoda</taxon>
        <taxon>Hexapoda</taxon>
        <taxon>Insecta</taxon>
        <taxon>Pterygota</taxon>
        <taxon>Neoptera</taxon>
        <taxon>Endopterygota</taxon>
        <taxon>Coleoptera</taxon>
        <taxon>Polyphaga</taxon>
        <taxon>Cucujiformia</taxon>
        <taxon>Chrysomeloidea</taxon>
        <taxon>Chrysomelidae</taxon>
        <taxon>Chrysomelinae</taxon>
        <taxon>Chrysomelini</taxon>
        <taxon>Phaedon</taxon>
    </lineage>
</organism>
<dbReference type="AlphaFoldDB" id="A0A9P0DRU5"/>
<feature type="compositionally biased region" description="Basic and acidic residues" evidence="1">
    <location>
        <begin position="36"/>
        <end position="48"/>
    </location>
</feature>
<feature type="compositionally biased region" description="Basic and acidic residues" evidence="1">
    <location>
        <begin position="88"/>
        <end position="116"/>
    </location>
</feature>
<dbReference type="PANTHER" id="PTHR10773:SF19">
    <property type="match status" value="1"/>
</dbReference>
<feature type="compositionally biased region" description="Acidic residues" evidence="1">
    <location>
        <begin position="155"/>
        <end position="181"/>
    </location>
</feature>
<keyword evidence="3" id="KW-1185">Reference proteome</keyword>
<feature type="compositionally biased region" description="Low complexity" evidence="1">
    <location>
        <begin position="127"/>
        <end position="136"/>
    </location>
</feature>
<dbReference type="OrthoDB" id="6774673at2759"/>
<dbReference type="EMBL" id="OU896708">
    <property type="protein sequence ID" value="CAH1155702.1"/>
    <property type="molecule type" value="Genomic_DNA"/>
</dbReference>
<name>A0A9P0DRU5_PHACE</name>